<dbReference type="PANTHER" id="PTHR21198:SF7">
    <property type="entry name" value="ASPARTATE-GLUTAMATE RACEMASE FAMILY"/>
    <property type="match status" value="1"/>
</dbReference>
<evidence type="ECO:0000313" key="3">
    <source>
        <dbReference type="EMBL" id="UQX89944.1"/>
    </source>
</evidence>
<gene>
    <name evidence="3" type="ORF">M6D93_08035</name>
</gene>
<evidence type="ECO:0000256" key="2">
    <source>
        <dbReference type="ARBA" id="ARBA00023235"/>
    </source>
</evidence>
<dbReference type="Proteomes" id="UP001056336">
    <property type="component" value="Chromosome"/>
</dbReference>
<evidence type="ECO:0000313" key="4">
    <source>
        <dbReference type="Proteomes" id="UP001056336"/>
    </source>
</evidence>
<dbReference type="InterPro" id="IPR001920">
    <property type="entry name" value="Asp/Glu_race"/>
</dbReference>
<organism evidence="3 4">
    <name type="scientific">Jatrophihabitans telluris</name>
    <dbReference type="NCBI Taxonomy" id="2038343"/>
    <lineage>
        <taxon>Bacteria</taxon>
        <taxon>Bacillati</taxon>
        <taxon>Actinomycetota</taxon>
        <taxon>Actinomycetes</taxon>
        <taxon>Jatrophihabitantales</taxon>
        <taxon>Jatrophihabitantaceae</taxon>
        <taxon>Jatrophihabitans</taxon>
    </lineage>
</organism>
<dbReference type="InterPro" id="IPR015942">
    <property type="entry name" value="Asp/Glu/hydantoin_racemase"/>
</dbReference>
<dbReference type="Pfam" id="PF01177">
    <property type="entry name" value="Asp_Glu_race"/>
    <property type="match status" value="1"/>
</dbReference>
<dbReference type="EMBL" id="CP097332">
    <property type="protein sequence ID" value="UQX89944.1"/>
    <property type="molecule type" value="Genomic_DNA"/>
</dbReference>
<dbReference type="RefSeq" id="WP_249773839.1">
    <property type="nucleotide sequence ID" value="NZ_CP097332.1"/>
</dbReference>
<reference evidence="3" key="2">
    <citation type="submission" date="2022-05" db="EMBL/GenBank/DDBJ databases">
        <authorList>
            <person name="Kim J.-S."/>
            <person name="Lee K."/>
            <person name="Suh M."/>
            <person name="Eom M."/>
            <person name="Kim J.-S."/>
            <person name="Kim D.-S."/>
            <person name="Ko S.-H."/>
            <person name="Shin Y."/>
            <person name="Lee J.-S."/>
        </authorList>
    </citation>
    <scope>NUCLEOTIDE SEQUENCE</scope>
    <source>
        <strain evidence="3">N237</strain>
    </source>
</reference>
<dbReference type="Gene3D" id="3.40.50.1860">
    <property type="match status" value="2"/>
</dbReference>
<evidence type="ECO:0000256" key="1">
    <source>
        <dbReference type="ARBA" id="ARBA00007847"/>
    </source>
</evidence>
<dbReference type="PANTHER" id="PTHR21198">
    <property type="entry name" value="GLUTAMATE RACEMASE"/>
    <property type="match status" value="1"/>
</dbReference>
<sequence length="250" mass="26574">MSELTRIGLLGGMSWESTTSYYRLLNQFVSAEVGGHASAPVTIWSADFAEIERLQRAGDWDAQGRILHNAALSLQQSGVELIALATNTLHLVADQITAGLSVPFLDLIDLVGQAAAAAGHTRVGLLATAYTMNSDLYRSRLQRYGVEVIVPDEDDRELVHSVIYGQLVHGIVDPGSKADYLAVVSRLADSGAQAVVLGCTEIALLISDGDATVPLIDTTRLHCQALSDIIINGVHDGADSARREEGAISA</sequence>
<name>A0ABY4R285_9ACTN</name>
<dbReference type="SUPFAM" id="SSF53681">
    <property type="entry name" value="Aspartate/glutamate racemase"/>
    <property type="match status" value="2"/>
</dbReference>
<keyword evidence="2" id="KW-0413">Isomerase</keyword>
<keyword evidence="4" id="KW-1185">Reference proteome</keyword>
<dbReference type="NCBIfam" id="TIGR00035">
    <property type="entry name" value="asp_race"/>
    <property type="match status" value="1"/>
</dbReference>
<comment type="similarity">
    <text evidence="1">Belongs to the aspartate/glutamate racemases family.</text>
</comment>
<dbReference type="InterPro" id="IPR004380">
    <property type="entry name" value="Asp_race"/>
</dbReference>
<reference evidence="3" key="1">
    <citation type="journal article" date="2018" name="Int. J. Syst. Evol. Microbiol.">
        <title>Jatrophihabitans telluris sp. nov., isolated from sediment soil of lava forest wetlands and the emended description of the genus Jatrophihabitans.</title>
        <authorList>
            <person name="Lee K.C."/>
            <person name="Suh M.K."/>
            <person name="Eom M.K."/>
            <person name="Kim K.K."/>
            <person name="Kim J.S."/>
            <person name="Kim D.S."/>
            <person name="Ko S.H."/>
            <person name="Shin Y.K."/>
            <person name="Lee J.S."/>
        </authorList>
    </citation>
    <scope>NUCLEOTIDE SEQUENCE</scope>
    <source>
        <strain evidence="3">N237</strain>
    </source>
</reference>
<accession>A0ABY4R285</accession>
<proteinExistence type="inferred from homology"/>
<protein>
    <submittedName>
        <fullName evidence="3">Aspartate/glutamate racemase family protein</fullName>
    </submittedName>
</protein>